<dbReference type="Proteomes" id="UP000606889">
    <property type="component" value="Unassembled WGS sequence"/>
</dbReference>
<proteinExistence type="predicted"/>
<evidence type="ECO:0000313" key="2">
    <source>
        <dbReference type="Proteomes" id="UP000606889"/>
    </source>
</evidence>
<organism evidence="1 2">
    <name type="scientific">Christensenella tenuis</name>
    <dbReference type="NCBI Taxonomy" id="2763033"/>
    <lineage>
        <taxon>Bacteria</taxon>
        <taxon>Bacillati</taxon>
        <taxon>Bacillota</taxon>
        <taxon>Clostridia</taxon>
        <taxon>Christensenellales</taxon>
        <taxon>Christensenellaceae</taxon>
        <taxon>Christensenella</taxon>
    </lineage>
</organism>
<sequence>MNIEVVKQKSYELGRYDLTHDEVSELITEAKNGGVDAIYDLTALSYAYGFIRGGNAERNKRKRG</sequence>
<evidence type="ECO:0000313" key="1">
    <source>
        <dbReference type="EMBL" id="MBC5647543.1"/>
    </source>
</evidence>
<dbReference type="RefSeq" id="WP_186857068.1">
    <property type="nucleotide sequence ID" value="NZ_JACOON010000002.1"/>
</dbReference>
<keyword evidence="2" id="KW-1185">Reference proteome</keyword>
<dbReference type="EMBL" id="JACOON010000002">
    <property type="protein sequence ID" value="MBC5647543.1"/>
    <property type="molecule type" value="Genomic_DNA"/>
</dbReference>
<name>A0ABR7ED31_9FIRM</name>
<comment type="caution">
    <text evidence="1">The sequence shown here is derived from an EMBL/GenBank/DDBJ whole genome shotgun (WGS) entry which is preliminary data.</text>
</comment>
<accession>A0ABR7ED31</accession>
<gene>
    <name evidence="1" type="ORF">H8S18_04275</name>
</gene>
<reference evidence="1 2" key="1">
    <citation type="submission" date="2020-08" db="EMBL/GenBank/DDBJ databases">
        <title>Genome public.</title>
        <authorList>
            <person name="Liu C."/>
            <person name="Sun Q."/>
        </authorList>
    </citation>
    <scope>NUCLEOTIDE SEQUENCE [LARGE SCALE GENOMIC DNA]</scope>
    <source>
        <strain evidence="1 2">NSJ-35</strain>
    </source>
</reference>
<protein>
    <submittedName>
        <fullName evidence="1">Uncharacterized protein</fullName>
    </submittedName>
</protein>